<feature type="compositionally biased region" description="Polar residues" evidence="1">
    <location>
        <begin position="123"/>
        <end position="132"/>
    </location>
</feature>
<name>A0A9P8LAG3_9PEZI</name>
<proteinExistence type="predicted"/>
<keyword evidence="3" id="KW-1185">Reference proteome</keyword>
<dbReference type="GO" id="GO:0098703">
    <property type="term" value="P:calcium ion import across plasma membrane"/>
    <property type="evidence" value="ECO:0007669"/>
    <property type="project" value="InterPro"/>
</dbReference>
<accession>A0A9P8LAG3</accession>
<dbReference type="InterPro" id="IPR024338">
    <property type="entry name" value="MID1/Yam8"/>
</dbReference>
<dbReference type="PANTHER" id="PTHR39142">
    <property type="entry name" value="MID1P"/>
    <property type="match status" value="1"/>
</dbReference>
<dbReference type="AlphaFoldDB" id="A0A9P8LAG3"/>
<sequence>MYFPKLSPLQSRFAGSLVATLLLLLIYLSITNPQFAYAAAGPEDVYQHRPDTLGSHVGEDVIGEGVGVGVGGRRGPGFEGLERGIIGRAESGVNALKNNAPEQLNITPGDTQYWIVENSTLWGSRAPQPSQTGRRHRRRDDGFDPQDTLQEDEDGWELDESFDGVEDLRARQVDSGRTRTLYITLNTCIQPSSNSSNSGLPPQLQLYVSTLSDNQKPGLNVTNKNQKVVPADGGFAKWTLNATGDTYIGVFAPPSTSSFQGIYNYEIAASIDEPYHSYNDTGPNLFLVDSDSNSALLISSNLSQSLPDDGDLAKIKPPFVMFAHNQNDSMIQGLQNSYCGLKKYAQIAALRGEGNSSATNAVTMGITTRGQKNEPKEQFYVTGLNRSSSYFGYLAMMGNSTAADGGVVGGGGRVWKPMNFSTKSDGNCQIIYNLTFCDEVAYAVPSNPQNSSELASWYDTNALSYYQNFSYSLQQVACNTTSSAQYSLARTCQDCEKAYKEWLCSVTIPRCEDYSSTKSFLVKRNVADQFINGSLLPDNDRQKLLNLMYHNSSRNPSIDTELHPGPYNEVLPCEDLCFALVQSCPAVLQFGCPSGIGSNWSYGVRSESGDITCNYPGAAFQLPTGRTSAGNAMGPTNAILFIVAGLWLWL</sequence>
<dbReference type="Proteomes" id="UP000750711">
    <property type="component" value="Unassembled WGS sequence"/>
</dbReference>
<dbReference type="PANTHER" id="PTHR39142:SF1">
    <property type="entry name" value="AEL197CP"/>
    <property type="match status" value="1"/>
</dbReference>
<protein>
    <submittedName>
        <fullName evidence="2">Uncharacterized protein</fullName>
    </submittedName>
</protein>
<gene>
    <name evidence="2" type="ORF">GP486_004802</name>
</gene>
<dbReference type="GO" id="GO:0005262">
    <property type="term" value="F:calcium channel activity"/>
    <property type="evidence" value="ECO:0007669"/>
    <property type="project" value="InterPro"/>
</dbReference>
<dbReference type="Pfam" id="PF12929">
    <property type="entry name" value="Mid1"/>
    <property type="match status" value="1"/>
</dbReference>
<dbReference type="EMBL" id="JAGHQM010000814">
    <property type="protein sequence ID" value="KAH0558540.1"/>
    <property type="molecule type" value="Genomic_DNA"/>
</dbReference>
<evidence type="ECO:0000313" key="3">
    <source>
        <dbReference type="Proteomes" id="UP000750711"/>
    </source>
</evidence>
<comment type="caution">
    <text evidence="2">The sequence shown here is derived from an EMBL/GenBank/DDBJ whole genome shotgun (WGS) entry which is preliminary data.</text>
</comment>
<evidence type="ECO:0000313" key="2">
    <source>
        <dbReference type="EMBL" id="KAH0558540.1"/>
    </source>
</evidence>
<reference evidence="2" key="1">
    <citation type="submission" date="2021-03" db="EMBL/GenBank/DDBJ databases">
        <title>Comparative genomics and phylogenomic investigation of the class Geoglossomycetes provide insights into ecological specialization and systematics.</title>
        <authorList>
            <person name="Melie T."/>
            <person name="Pirro S."/>
            <person name="Miller A.N."/>
            <person name="Quandt A."/>
        </authorList>
    </citation>
    <scope>NUCLEOTIDE SEQUENCE</scope>
    <source>
        <strain evidence="2">CAQ_001_2017</strain>
    </source>
</reference>
<feature type="region of interest" description="Disordered" evidence="1">
    <location>
        <begin position="123"/>
        <end position="153"/>
    </location>
</feature>
<evidence type="ECO:0000256" key="1">
    <source>
        <dbReference type="SAM" id="MobiDB-lite"/>
    </source>
</evidence>
<organism evidence="2 3">
    <name type="scientific">Trichoglossum hirsutum</name>
    <dbReference type="NCBI Taxonomy" id="265104"/>
    <lineage>
        <taxon>Eukaryota</taxon>
        <taxon>Fungi</taxon>
        <taxon>Dikarya</taxon>
        <taxon>Ascomycota</taxon>
        <taxon>Pezizomycotina</taxon>
        <taxon>Geoglossomycetes</taxon>
        <taxon>Geoglossales</taxon>
        <taxon>Geoglossaceae</taxon>
        <taxon>Trichoglossum</taxon>
    </lineage>
</organism>